<evidence type="ECO:0000313" key="2">
    <source>
        <dbReference type="Proteomes" id="UP000003688"/>
    </source>
</evidence>
<comment type="caution">
    <text evidence="1">The sequence shown here is derived from an EMBL/GenBank/DDBJ whole genome shotgun (WGS) entry which is preliminary data.</text>
</comment>
<protein>
    <submittedName>
        <fullName evidence="1">Uncharacterized protein</fullName>
    </submittedName>
</protein>
<dbReference type="AlphaFoldDB" id="B9XI71"/>
<dbReference type="RefSeq" id="WP_007415515.1">
    <property type="nucleotide sequence ID" value="NZ_ABOX02000016.1"/>
</dbReference>
<dbReference type="Proteomes" id="UP000003688">
    <property type="component" value="Unassembled WGS sequence"/>
</dbReference>
<organism evidence="1 2">
    <name type="scientific">Pedosphaera parvula (strain Ellin514)</name>
    <dbReference type="NCBI Taxonomy" id="320771"/>
    <lineage>
        <taxon>Bacteria</taxon>
        <taxon>Pseudomonadati</taxon>
        <taxon>Verrucomicrobiota</taxon>
        <taxon>Pedosphaerae</taxon>
        <taxon>Pedosphaerales</taxon>
        <taxon>Pedosphaeraceae</taxon>
        <taxon>Pedosphaera</taxon>
    </lineage>
</organism>
<dbReference type="EMBL" id="ABOX02000016">
    <property type="protein sequence ID" value="EEF60564.1"/>
    <property type="molecule type" value="Genomic_DNA"/>
</dbReference>
<evidence type="ECO:0000313" key="1">
    <source>
        <dbReference type="EMBL" id="EEF60564.1"/>
    </source>
</evidence>
<reference evidence="1 2" key="1">
    <citation type="journal article" date="2011" name="J. Bacteriol.">
        <title>Genome sequence of 'Pedosphaera parvula' Ellin514, an aerobic Verrucomicrobial isolate from pasture soil.</title>
        <authorList>
            <person name="Kant R."/>
            <person name="van Passel M.W."/>
            <person name="Sangwan P."/>
            <person name="Palva A."/>
            <person name="Lucas S."/>
            <person name="Copeland A."/>
            <person name="Lapidus A."/>
            <person name="Glavina Del Rio T."/>
            <person name="Dalin E."/>
            <person name="Tice H."/>
            <person name="Bruce D."/>
            <person name="Goodwin L."/>
            <person name="Pitluck S."/>
            <person name="Chertkov O."/>
            <person name="Larimer F.W."/>
            <person name="Land M.L."/>
            <person name="Hauser L."/>
            <person name="Brettin T.S."/>
            <person name="Detter J.C."/>
            <person name="Han S."/>
            <person name="de Vos W.M."/>
            <person name="Janssen P.H."/>
            <person name="Smidt H."/>
        </authorList>
    </citation>
    <scope>NUCLEOTIDE SEQUENCE [LARGE SCALE GENOMIC DNA]</scope>
    <source>
        <strain evidence="1 2">Ellin514</strain>
    </source>
</reference>
<accession>B9XI71</accession>
<name>B9XI71_PEDPL</name>
<sequence length="49" mass="5372">MAVVQLFLVSTPARAVIRDGGGNPSYFGKGNWIYYMYDATNMLGGMLPQ</sequence>
<keyword evidence="2" id="KW-1185">Reference proteome</keyword>
<proteinExistence type="predicted"/>
<gene>
    <name evidence="1" type="ORF">Cflav_PD3534</name>
</gene>